<dbReference type="Pfam" id="PF03358">
    <property type="entry name" value="FMN_red"/>
    <property type="match status" value="1"/>
</dbReference>
<dbReference type="SUPFAM" id="SSF52218">
    <property type="entry name" value="Flavoproteins"/>
    <property type="match status" value="1"/>
</dbReference>
<dbReference type="InterPro" id="IPR029039">
    <property type="entry name" value="Flavoprotein-like_sf"/>
</dbReference>
<dbReference type="Proteomes" id="UP000249645">
    <property type="component" value="Unassembled WGS sequence"/>
</dbReference>
<evidence type="ECO:0000313" key="3">
    <source>
        <dbReference type="Proteomes" id="UP000249645"/>
    </source>
</evidence>
<organism evidence="2 3">
    <name type="scientific">Pseudopedobacter saltans</name>
    <dbReference type="NCBI Taxonomy" id="151895"/>
    <lineage>
        <taxon>Bacteria</taxon>
        <taxon>Pseudomonadati</taxon>
        <taxon>Bacteroidota</taxon>
        <taxon>Sphingobacteriia</taxon>
        <taxon>Sphingobacteriales</taxon>
        <taxon>Sphingobacteriaceae</taxon>
        <taxon>Pseudopedobacter</taxon>
    </lineage>
</organism>
<dbReference type="PANTHER" id="PTHR30543:SF21">
    <property type="entry name" value="NAD(P)H-DEPENDENT FMN REDUCTASE LOT6"/>
    <property type="match status" value="1"/>
</dbReference>
<dbReference type="AlphaFoldDB" id="A0A2W5F1Z0"/>
<protein>
    <submittedName>
        <fullName evidence="2">FMN reductase</fullName>
    </submittedName>
</protein>
<gene>
    <name evidence="2" type="ORF">DI598_06075</name>
</gene>
<dbReference type="Gene3D" id="3.40.50.360">
    <property type="match status" value="1"/>
</dbReference>
<name>A0A2W5F1Z0_9SPHI</name>
<feature type="domain" description="NADPH-dependent FMN reductase-like" evidence="1">
    <location>
        <begin position="4"/>
        <end position="132"/>
    </location>
</feature>
<dbReference type="PANTHER" id="PTHR30543">
    <property type="entry name" value="CHROMATE REDUCTASE"/>
    <property type="match status" value="1"/>
</dbReference>
<dbReference type="GO" id="GO:0005829">
    <property type="term" value="C:cytosol"/>
    <property type="evidence" value="ECO:0007669"/>
    <property type="project" value="TreeGrafter"/>
</dbReference>
<proteinExistence type="predicted"/>
<dbReference type="GO" id="GO:0010181">
    <property type="term" value="F:FMN binding"/>
    <property type="evidence" value="ECO:0007669"/>
    <property type="project" value="TreeGrafter"/>
</dbReference>
<dbReference type="InterPro" id="IPR005025">
    <property type="entry name" value="FMN_Rdtase-like_dom"/>
</dbReference>
<dbReference type="EMBL" id="QFOI01000076">
    <property type="protein sequence ID" value="PZP50235.1"/>
    <property type="molecule type" value="Genomic_DNA"/>
</dbReference>
<comment type="caution">
    <text evidence="2">The sequence shown here is derived from an EMBL/GenBank/DDBJ whole genome shotgun (WGS) entry which is preliminary data.</text>
</comment>
<reference evidence="2 3" key="1">
    <citation type="submission" date="2017-11" db="EMBL/GenBank/DDBJ databases">
        <title>Infants hospitalized years apart are colonized by the same room-sourced microbial strains.</title>
        <authorList>
            <person name="Brooks B."/>
            <person name="Olm M.R."/>
            <person name="Firek B.A."/>
            <person name="Baker R."/>
            <person name="Thomas B.C."/>
            <person name="Morowitz M.J."/>
            <person name="Banfield J.F."/>
        </authorList>
    </citation>
    <scope>NUCLEOTIDE SEQUENCE [LARGE SCALE GENOMIC DNA]</scope>
    <source>
        <strain evidence="2">S2_009_000_R2_76</strain>
    </source>
</reference>
<dbReference type="GO" id="GO:0016491">
    <property type="term" value="F:oxidoreductase activity"/>
    <property type="evidence" value="ECO:0007669"/>
    <property type="project" value="InterPro"/>
</dbReference>
<evidence type="ECO:0000313" key="2">
    <source>
        <dbReference type="EMBL" id="PZP50235.1"/>
    </source>
</evidence>
<evidence type="ECO:0000259" key="1">
    <source>
        <dbReference type="Pfam" id="PF03358"/>
    </source>
</evidence>
<dbReference type="InterPro" id="IPR050712">
    <property type="entry name" value="NAD(P)H-dep_reductase"/>
</dbReference>
<accession>A0A2W5F1Z0</accession>
<sequence>MKKVKILAIIGSASKKSSNLKLIEAIQNYSDNVSMSVYDELSLLPHFDTAFTIENTPEIVLEMRQKIEESDGIIFSSPEYIFSIPSGLKNLFEWCVSTIVFTNKPVAIITASSSGEKAHEELQLILKTLGANLEENTNLLIKGIKGKFDENGKLNSETIVLLENLMEGFVKRVLNS</sequence>